<proteinExistence type="inferred from homology"/>
<evidence type="ECO:0000259" key="5">
    <source>
        <dbReference type="PROSITE" id="PS50893"/>
    </source>
</evidence>
<dbReference type="InterPro" id="IPR050166">
    <property type="entry name" value="ABC_transporter_ATP-bind"/>
</dbReference>
<evidence type="ECO:0000256" key="1">
    <source>
        <dbReference type="ARBA" id="ARBA00005417"/>
    </source>
</evidence>
<dbReference type="SUPFAM" id="SSF52540">
    <property type="entry name" value="P-loop containing nucleoside triphosphate hydrolases"/>
    <property type="match status" value="1"/>
</dbReference>
<dbReference type="Pfam" id="PF00005">
    <property type="entry name" value="ABC_tran"/>
    <property type="match status" value="1"/>
</dbReference>
<dbReference type="SMART" id="SM00382">
    <property type="entry name" value="AAA"/>
    <property type="match status" value="1"/>
</dbReference>
<dbReference type="InterPro" id="IPR003593">
    <property type="entry name" value="AAA+_ATPase"/>
</dbReference>
<evidence type="ECO:0000256" key="2">
    <source>
        <dbReference type="ARBA" id="ARBA00022448"/>
    </source>
</evidence>
<dbReference type="PANTHER" id="PTHR42788:SF13">
    <property type="entry name" value="ALIPHATIC SULFONATES IMPORT ATP-BINDING PROTEIN SSUB"/>
    <property type="match status" value="1"/>
</dbReference>
<evidence type="ECO:0000256" key="4">
    <source>
        <dbReference type="ARBA" id="ARBA00022840"/>
    </source>
</evidence>
<dbReference type="Proteomes" id="UP000335415">
    <property type="component" value="Unassembled WGS sequence"/>
</dbReference>
<reference evidence="6 7" key="1">
    <citation type="submission" date="2019-09" db="EMBL/GenBank/DDBJ databases">
        <authorList>
            <person name="Li Y."/>
        </authorList>
    </citation>
    <scope>NUCLEOTIDE SEQUENCE [LARGE SCALE GENOMIC DNA]</scope>
    <source>
        <strain evidence="6 7">L3-3HA</strain>
    </source>
</reference>
<evidence type="ECO:0000256" key="3">
    <source>
        <dbReference type="ARBA" id="ARBA00022741"/>
    </source>
</evidence>
<dbReference type="RefSeq" id="WP_150434787.1">
    <property type="nucleotide sequence ID" value="NZ_VYKJ01000004.1"/>
</dbReference>
<feature type="domain" description="ABC transporter" evidence="5">
    <location>
        <begin position="9"/>
        <end position="238"/>
    </location>
</feature>
<dbReference type="InterPro" id="IPR017871">
    <property type="entry name" value="ABC_transporter-like_CS"/>
</dbReference>
<organism evidence="6 7">
    <name type="scientific">Affinibrenneria salicis</name>
    <dbReference type="NCBI Taxonomy" id="2590031"/>
    <lineage>
        <taxon>Bacteria</taxon>
        <taxon>Pseudomonadati</taxon>
        <taxon>Pseudomonadota</taxon>
        <taxon>Gammaproteobacteria</taxon>
        <taxon>Enterobacterales</taxon>
        <taxon>Pectobacteriaceae</taxon>
        <taxon>Affinibrenneria</taxon>
    </lineage>
</organism>
<name>A0A5J5G1S2_9GAMM</name>
<evidence type="ECO:0000313" key="6">
    <source>
        <dbReference type="EMBL" id="KAA9000519.1"/>
    </source>
</evidence>
<keyword evidence="7" id="KW-1185">Reference proteome</keyword>
<dbReference type="PROSITE" id="PS00211">
    <property type="entry name" value="ABC_TRANSPORTER_1"/>
    <property type="match status" value="1"/>
</dbReference>
<comment type="similarity">
    <text evidence="1">Belongs to the ABC transporter superfamily.</text>
</comment>
<dbReference type="GO" id="GO:0016887">
    <property type="term" value="F:ATP hydrolysis activity"/>
    <property type="evidence" value="ECO:0007669"/>
    <property type="project" value="InterPro"/>
</dbReference>
<dbReference type="AlphaFoldDB" id="A0A5J5G1S2"/>
<keyword evidence="2" id="KW-0813">Transport</keyword>
<dbReference type="GO" id="GO:0005524">
    <property type="term" value="F:ATP binding"/>
    <property type="evidence" value="ECO:0007669"/>
    <property type="project" value="UniProtKB-KW"/>
</dbReference>
<dbReference type="PROSITE" id="PS50893">
    <property type="entry name" value="ABC_TRANSPORTER_2"/>
    <property type="match status" value="1"/>
</dbReference>
<keyword evidence="4 6" id="KW-0067">ATP-binding</keyword>
<dbReference type="PANTHER" id="PTHR42788">
    <property type="entry name" value="TAURINE IMPORT ATP-BINDING PROTEIN-RELATED"/>
    <property type="match status" value="1"/>
</dbReference>
<sequence>MTISMPAALAVNNITFRYPGGAPVFREFTFQAREGEFVVLLGPSGCGKSTLLNLLAGFTTAESGSIHVRGEPVRPENAALGYVFQQPQLFGWLTALENVRFGLRMRKRGDRQTQREIARRYLALVGLAHAVDLLPNQMSGGMQQRVALARALALEPQVLLMDEPFAALDAITRSDMNEETLRLWSALGQTTVFITHDIEEAVFLADRVVVLNLAPGGVHSELAIDLPRPRSNVVTRQLPDFLDYRTELLRRIAGVMQVCQPTRNISDGQLC</sequence>
<dbReference type="Gene3D" id="3.40.50.300">
    <property type="entry name" value="P-loop containing nucleotide triphosphate hydrolases"/>
    <property type="match status" value="1"/>
</dbReference>
<comment type="caution">
    <text evidence="6">The sequence shown here is derived from an EMBL/GenBank/DDBJ whole genome shotgun (WGS) entry which is preliminary data.</text>
</comment>
<dbReference type="OrthoDB" id="9802264at2"/>
<keyword evidence="3" id="KW-0547">Nucleotide-binding</keyword>
<evidence type="ECO:0000313" key="7">
    <source>
        <dbReference type="Proteomes" id="UP000335415"/>
    </source>
</evidence>
<protein>
    <submittedName>
        <fullName evidence="6">ABC transporter ATP-binding protein</fullName>
    </submittedName>
</protein>
<dbReference type="CDD" id="cd03293">
    <property type="entry name" value="ABC_NrtD_SsuB_transporters"/>
    <property type="match status" value="1"/>
</dbReference>
<dbReference type="EMBL" id="VYKJ01000004">
    <property type="protein sequence ID" value="KAA9000519.1"/>
    <property type="molecule type" value="Genomic_DNA"/>
</dbReference>
<dbReference type="InterPro" id="IPR027417">
    <property type="entry name" value="P-loop_NTPase"/>
</dbReference>
<dbReference type="InterPro" id="IPR003439">
    <property type="entry name" value="ABC_transporter-like_ATP-bd"/>
</dbReference>
<gene>
    <name evidence="6" type="ORF">FJU30_09765</name>
</gene>
<accession>A0A5J5G1S2</accession>